<dbReference type="InterPro" id="IPR050224">
    <property type="entry name" value="TALE_homeobox"/>
</dbReference>
<accession>A0ABR0LLP1</accession>
<evidence type="ECO:0000256" key="1">
    <source>
        <dbReference type="ARBA" id="ARBA00023125"/>
    </source>
</evidence>
<evidence type="ECO:0000259" key="6">
    <source>
        <dbReference type="PROSITE" id="PS50071"/>
    </source>
</evidence>
<dbReference type="Gene3D" id="1.10.10.60">
    <property type="entry name" value="Homeodomain-like"/>
    <property type="match status" value="1"/>
</dbReference>
<proteinExistence type="predicted"/>
<sequence length="260" mass="29208">MSTLVEESGEFRPDPDVAQYIDFGESTMSMPVPDIANLRDVPIDAAQYYGCPSHPDPASCLCHGFMQDYGVSTTMINAPLVLDKAEYNDFSSWIPRYYKPETPCDYCRSRGLECFTFTGQTHCSPCNTLFRECSFSRTWVQEQTSVDKHSGKFLDTLHVVSEDVTQHRGTFTGSRTLKSSGGNITPAGSDDLDPASRKSGNRFPKSAVKVLKDWLSSHTDHPYPTDEERDMLKRQTGLKTSQISNWLANARRRSKAQRPN</sequence>
<feature type="compositionally biased region" description="Basic and acidic residues" evidence="5">
    <location>
        <begin position="218"/>
        <end position="233"/>
    </location>
</feature>
<gene>
    <name evidence="7" type="ORF">LTR16_006419</name>
</gene>
<evidence type="ECO:0000256" key="4">
    <source>
        <dbReference type="PROSITE-ProRule" id="PRU00108"/>
    </source>
</evidence>
<feature type="compositionally biased region" description="Basic residues" evidence="5">
    <location>
        <begin position="250"/>
        <end position="260"/>
    </location>
</feature>
<dbReference type="PANTHER" id="PTHR11850">
    <property type="entry name" value="HOMEOBOX PROTEIN TRANSCRIPTION FACTORS"/>
    <property type="match status" value="1"/>
</dbReference>
<name>A0ABR0LLP1_9PEZI</name>
<dbReference type="Proteomes" id="UP001357485">
    <property type="component" value="Unassembled WGS sequence"/>
</dbReference>
<dbReference type="Pfam" id="PF05920">
    <property type="entry name" value="Homeobox_KN"/>
    <property type="match status" value="1"/>
</dbReference>
<reference evidence="7 8" key="1">
    <citation type="submission" date="2023-08" db="EMBL/GenBank/DDBJ databases">
        <title>Black Yeasts Isolated from many extreme environments.</title>
        <authorList>
            <person name="Coleine C."/>
            <person name="Stajich J.E."/>
            <person name="Selbmann L."/>
        </authorList>
    </citation>
    <scope>NUCLEOTIDE SEQUENCE [LARGE SCALE GENOMIC DNA]</scope>
    <source>
        <strain evidence="7 8">CCFEE 536</strain>
    </source>
</reference>
<protein>
    <recommendedName>
        <fullName evidence="6">Homeobox domain-containing protein</fullName>
    </recommendedName>
</protein>
<dbReference type="InterPro" id="IPR008422">
    <property type="entry name" value="KN_HD"/>
</dbReference>
<organism evidence="7 8">
    <name type="scientific">Cryomyces antarcticus</name>
    <dbReference type="NCBI Taxonomy" id="329879"/>
    <lineage>
        <taxon>Eukaryota</taxon>
        <taxon>Fungi</taxon>
        <taxon>Dikarya</taxon>
        <taxon>Ascomycota</taxon>
        <taxon>Pezizomycotina</taxon>
        <taxon>Dothideomycetes</taxon>
        <taxon>Dothideomycetes incertae sedis</taxon>
        <taxon>Cryomyces</taxon>
    </lineage>
</organism>
<feature type="region of interest" description="Disordered" evidence="5">
    <location>
        <begin position="171"/>
        <end position="203"/>
    </location>
</feature>
<feature type="DNA-binding region" description="Homeobox" evidence="4">
    <location>
        <begin position="196"/>
        <end position="258"/>
    </location>
</feature>
<feature type="compositionally biased region" description="Polar residues" evidence="5">
    <location>
        <begin position="237"/>
        <end position="247"/>
    </location>
</feature>
<dbReference type="PROSITE" id="PS50071">
    <property type="entry name" value="HOMEOBOX_2"/>
    <property type="match status" value="1"/>
</dbReference>
<keyword evidence="8" id="KW-1185">Reference proteome</keyword>
<keyword evidence="1 4" id="KW-0238">DNA-binding</keyword>
<evidence type="ECO:0000313" key="7">
    <source>
        <dbReference type="EMBL" id="KAK5198501.1"/>
    </source>
</evidence>
<feature type="compositionally biased region" description="Polar residues" evidence="5">
    <location>
        <begin position="171"/>
        <end position="183"/>
    </location>
</feature>
<evidence type="ECO:0000256" key="5">
    <source>
        <dbReference type="SAM" id="MobiDB-lite"/>
    </source>
</evidence>
<dbReference type="InterPro" id="IPR009057">
    <property type="entry name" value="Homeodomain-like_sf"/>
</dbReference>
<dbReference type="InterPro" id="IPR001356">
    <property type="entry name" value="HD"/>
</dbReference>
<evidence type="ECO:0000256" key="2">
    <source>
        <dbReference type="ARBA" id="ARBA00023155"/>
    </source>
</evidence>
<feature type="domain" description="Homeobox" evidence="6">
    <location>
        <begin position="194"/>
        <end position="257"/>
    </location>
</feature>
<keyword evidence="2 4" id="KW-0371">Homeobox</keyword>
<dbReference type="SMART" id="SM00389">
    <property type="entry name" value="HOX"/>
    <property type="match status" value="1"/>
</dbReference>
<evidence type="ECO:0000313" key="8">
    <source>
        <dbReference type="Proteomes" id="UP001357485"/>
    </source>
</evidence>
<feature type="region of interest" description="Disordered" evidence="5">
    <location>
        <begin position="217"/>
        <end position="260"/>
    </location>
</feature>
<comment type="subcellular location">
    <subcellularLocation>
        <location evidence="4">Nucleus</location>
    </subcellularLocation>
</comment>
<dbReference type="CDD" id="cd00086">
    <property type="entry name" value="homeodomain"/>
    <property type="match status" value="1"/>
</dbReference>
<dbReference type="EMBL" id="JAVRRA010017613">
    <property type="protein sequence ID" value="KAK5198501.1"/>
    <property type="molecule type" value="Genomic_DNA"/>
</dbReference>
<comment type="caution">
    <text evidence="7">The sequence shown here is derived from an EMBL/GenBank/DDBJ whole genome shotgun (WGS) entry which is preliminary data.</text>
</comment>
<feature type="non-terminal residue" evidence="7">
    <location>
        <position position="260"/>
    </location>
</feature>
<keyword evidence="3 4" id="KW-0539">Nucleus</keyword>
<dbReference type="SUPFAM" id="SSF46689">
    <property type="entry name" value="Homeodomain-like"/>
    <property type="match status" value="1"/>
</dbReference>
<evidence type="ECO:0000256" key="3">
    <source>
        <dbReference type="ARBA" id="ARBA00023242"/>
    </source>
</evidence>